<comment type="caution">
    <text evidence="2">The sequence shown here is derived from an EMBL/GenBank/DDBJ whole genome shotgun (WGS) entry which is preliminary data.</text>
</comment>
<gene>
    <name evidence="2" type="ORF">A2226_03125</name>
</gene>
<evidence type="ECO:0000313" key="3">
    <source>
        <dbReference type="Proteomes" id="UP000178936"/>
    </source>
</evidence>
<proteinExistence type="predicted"/>
<feature type="compositionally biased region" description="Basic and acidic residues" evidence="1">
    <location>
        <begin position="26"/>
        <end position="40"/>
    </location>
</feature>
<accession>A0A1G2Q1C5</accession>
<feature type="region of interest" description="Disordered" evidence="1">
    <location>
        <begin position="1"/>
        <end position="40"/>
    </location>
</feature>
<protein>
    <submittedName>
        <fullName evidence="2">Uncharacterized protein</fullName>
    </submittedName>
</protein>
<evidence type="ECO:0000256" key="1">
    <source>
        <dbReference type="SAM" id="MobiDB-lite"/>
    </source>
</evidence>
<dbReference type="Proteomes" id="UP000178936">
    <property type="component" value="Unassembled WGS sequence"/>
</dbReference>
<name>A0A1G2Q1C5_9BACT</name>
<dbReference type="AlphaFoldDB" id="A0A1G2Q1C5"/>
<sequence>MPDPLRLVPRPAEQFPETTIESQPEAPERGGESLGFEKSKEAESVSTVLVPPSPAPFVLTEPVVLQKKVEHILEEDLARLYSELNQQDQAKFKILGETTAKKITTLLQQTKFKISEILALIKQWLLSITGINRYFVEQEAKIKAEKILKLRQEK</sequence>
<organism evidence="2 3">
    <name type="scientific">Candidatus Veblenbacteria bacterium RIFOXYA2_FULL_43_9</name>
    <dbReference type="NCBI Taxonomy" id="1802425"/>
    <lineage>
        <taxon>Bacteria</taxon>
        <taxon>Candidatus Vebleniibacteriota</taxon>
    </lineage>
</organism>
<evidence type="ECO:0000313" key="2">
    <source>
        <dbReference type="EMBL" id="OHA54378.1"/>
    </source>
</evidence>
<reference evidence="2 3" key="1">
    <citation type="journal article" date="2016" name="Nat. Commun.">
        <title>Thousands of microbial genomes shed light on interconnected biogeochemical processes in an aquifer system.</title>
        <authorList>
            <person name="Anantharaman K."/>
            <person name="Brown C.T."/>
            <person name="Hug L.A."/>
            <person name="Sharon I."/>
            <person name="Castelle C.J."/>
            <person name="Probst A.J."/>
            <person name="Thomas B.C."/>
            <person name="Singh A."/>
            <person name="Wilkins M.J."/>
            <person name="Karaoz U."/>
            <person name="Brodie E.L."/>
            <person name="Williams K.H."/>
            <person name="Hubbard S.S."/>
            <person name="Banfield J.F."/>
        </authorList>
    </citation>
    <scope>NUCLEOTIDE SEQUENCE [LARGE SCALE GENOMIC DNA]</scope>
</reference>
<dbReference type="EMBL" id="MHTB01000049">
    <property type="protein sequence ID" value="OHA54378.1"/>
    <property type="molecule type" value="Genomic_DNA"/>
</dbReference>